<keyword evidence="8 17" id="KW-0813">Transport</keyword>
<evidence type="ECO:0000259" key="23">
    <source>
        <dbReference type="Pfam" id="PF05524"/>
    </source>
</evidence>
<dbReference type="Gene3D" id="3.20.20.60">
    <property type="entry name" value="Phosphoenolpyruvate-binding domains"/>
    <property type="match status" value="1"/>
</dbReference>
<dbReference type="NCBIfam" id="TIGR01417">
    <property type="entry name" value="PTS_I_fam"/>
    <property type="match status" value="1"/>
</dbReference>
<feature type="domain" description="PEP-utilising enzyme mobile" evidence="21">
    <location>
        <begin position="155"/>
        <end position="227"/>
    </location>
</feature>
<comment type="function">
    <text evidence="3 17">General (non sugar-specific) component of the phosphoenolpyruvate-dependent sugar phosphotransferase system (sugar PTS). This major carbohydrate active-transport system catalyzes the phosphorylation of incoming sugar substrates concomitantly with their translocation across the cell membrane. Enzyme I transfers the phosphoryl group from phosphoenolpyruvate (PEP) to the phosphoryl carrier protein (HPr).</text>
</comment>
<evidence type="ECO:0000256" key="6">
    <source>
        <dbReference type="ARBA" id="ARBA00012232"/>
    </source>
</evidence>
<feature type="binding site" evidence="20">
    <location>
        <position position="435"/>
    </location>
    <ligand>
        <name>Mg(2+)</name>
        <dbReference type="ChEBI" id="CHEBI:18420"/>
    </ligand>
</feature>
<dbReference type="InterPro" id="IPR015813">
    <property type="entry name" value="Pyrv/PenolPyrv_kinase-like_dom"/>
</dbReference>
<dbReference type="SUPFAM" id="SSF52009">
    <property type="entry name" value="Phosphohistidine domain"/>
    <property type="match status" value="1"/>
</dbReference>
<sequence length="588" mass="64308">MLIKQGIPVSPGVALHKALVLDSEDQPVPRRTVPASRVLTELTLFDEAVARSIKQLRDLEKQTTESLGSELARIFAFHIGMLNDTNLLDQVRTLIRADRVTAEYAVSTVLRRLEDVFLEQDASYFRDRVGDINDLERRVLKELRPAAKSKLHDLTEPVVLIAHDLTPSQTADFDRSKVMAIAIDAGGRTSHTAILAHALGIPAVVGLGDLTQSVTSGDAVIIDGNLGRVVISPDSESVLAYQQAARRFAAFTNELAEIQSKPAETTDGVAIELLANIEFPTEIHDALAQGAVGVGLYRTEFLYLGSESPPSEDEQVLSYVEAIRSLDGRPLTIRTLDLGADKVAPGLGALTTAERNPFLGCRSIRLCLQNLPMFRTQIRAILRASAEGPVRVMFPLISNINELRQARMIFSDVCEDLEDQGIPFNEDIPIGMMIEVPSAAIQAATFAREVDFFSVGTNDLIQYTVAVDRSNEKIASLYSAAHPAVIALVRDVVRVARRAKIGISLCGEMAGEPEFALLLLGLGLRSLSVTPPAIPGVKKLIRSVSMSQCERIARRVRSFDSDREVSNYLRDEAERMMPEAFGGRSITY</sequence>
<feature type="binding site" evidence="19">
    <location>
        <position position="334"/>
    </location>
    <ligand>
        <name>phosphoenolpyruvate</name>
        <dbReference type="ChEBI" id="CHEBI:58702"/>
    </ligand>
</feature>
<evidence type="ECO:0000256" key="5">
    <source>
        <dbReference type="ARBA" id="ARBA00007837"/>
    </source>
</evidence>
<dbReference type="InterPro" id="IPR006318">
    <property type="entry name" value="PTS_EI-like"/>
</dbReference>
<dbReference type="GO" id="GO:0005737">
    <property type="term" value="C:cytoplasm"/>
    <property type="evidence" value="ECO:0007669"/>
    <property type="project" value="UniProtKB-SubCell"/>
</dbReference>
<dbReference type="OrthoDB" id="9765468at2"/>
<dbReference type="PIRSF" id="PIRSF000732">
    <property type="entry name" value="PTS_enzyme_I"/>
    <property type="match status" value="1"/>
</dbReference>
<feature type="domain" description="PEP-utilising enzyme C-terminal" evidence="22">
    <location>
        <begin position="254"/>
        <end position="544"/>
    </location>
</feature>
<evidence type="ECO:0000256" key="12">
    <source>
        <dbReference type="ARBA" id="ARBA00022683"/>
    </source>
</evidence>
<dbReference type="InterPro" id="IPR036618">
    <property type="entry name" value="PtsI_HPr-bd_sf"/>
</dbReference>
<keyword evidence="13 17" id="KW-0479">Metal-binding</keyword>
<protein>
    <recommendedName>
        <fullName evidence="7 17">Phosphoenolpyruvate-protein phosphotransferase</fullName>
        <ecNumber evidence="6 17">2.7.3.9</ecNumber>
    </recommendedName>
    <alternativeName>
        <fullName evidence="16 17">Phosphotransferase system, enzyme I</fullName>
    </alternativeName>
</protein>
<keyword evidence="10 17" id="KW-0762">Sugar transport</keyword>
<comment type="subcellular location">
    <subcellularLocation>
        <location evidence="4 17">Cytoplasm</location>
    </subcellularLocation>
</comment>
<dbReference type="GO" id="GO:0008965">
    <property type="term" value="F:phosphoenolpyruvate-protein phosphotransferase activity"/>
    <property type="evidence" value="ECO:0007669"/>
    <property type="project" value="UniProtKB-EC"/>
</dbReference>
<dbReference type="InterPro" id="IPR008279">
    <property type="entry name" value="PEP-util_enz_mobile_dom"/>
</dbReference>
<dbReference type="EMBL" id="CP036280">
    <property type="protein sequence ID" value="QDU70987.1"/>
    <property type="molecule type" value="Genomic_DNA"/>
</dbReference>
<evidence type="ECO:0000259" key="22">
    <source>
        <dbReference type="Pfam" id="PF02896"/>
    </source>
</evidence>
<evidence type="ECO:0000256" key="13">
    <source>
        <dbReference type="ARBA" id="ARBA00022723"/>
    </source>
</evidence>
<feature type="active site" description="Tele-phosphohistidine intermediate" evidence="18">
    <location>
        <position position="191"/>
    </location>
</feature>
<dbReference type="KEGG" id="mcad:Pan265_08310"/>
<dbReference type="InterPro" id="IPR040442">
    <property type="entry name" value="Pyrv_kinase-like_dom_sf"/>
</dbReference>
<dbReference type="SUPFAM" id="SSF47831">
    <property type="entry name" value="Enzyme I of the PEP:sugar phosphotransferase system HPr-binding (sub)domain"/>
    <property type="match status" value="1"/>
</dbReference>
<evidence type="ECO:0000256" key="11">
    <source>
        <dbReference type="ARBA" id="ARBA00022679"/>
    </source>
</evidence>
<keyword evidence="9 17" id="KW-0963">Cytoplasm</keyword>
<dbReference type="InterPro" id="IPR008731">
    <property type="entry name" value="PTS_EIN"/>
</dbReference>
<dbReference type="EC" id="2.7.3.9" evidence="6 17"/>
<dbReference type="InterPro" id="IPR024692">
    <property type="entry name" value="PTS_EI"/>
</dbReference>
<evidence type="ECO:0000256" key="10">
    <source>
        <dbReference type="ARBA" id="ARBA00022597"/>
    </source>
</evidence>
<keyword evidence="25" id="KW-1185">Reference proteome</keyword>
<keyword evidence="15 17" id="KW-0460">Magnesium</keyword>
<evidence type="ECO:0000313" key="24">
    <source>
        <dbReference type="EMBL" id="QDU70987.1"/>
    </source>
</evidence>
<dbReference type="Pfam" id="PF05524">
    <property type="entry name" value="PEP-utilisers_N"/>
    <property type="match status" value="1"/>
</dbReference>
<evidence type="ECO:0000256" key="18">
    <source>
        <dbReference type="PIRSR" id="PIRSR000732-1"/>
    </source>
</evidence>
<comment type="cofactor">
    <cofactor evidence="2 17 20">
        <name>Mg(2+)</name>
        <dbReference type="ChEBI" id="CHEBI:18420"/>
    </cofactor>
</comment>
<dbReference type="InterPro" id="IPR023151">
    <property type="entry name" value="PEP_util_CS"/>
</dbReference>
<keyword evidence="14 17" id="KW-0418">Kinase</keyword>
<evidence type="ECO:0000256" key="7">
    <source>
        <dbReference type="ARBA" id="ARBA00016544"/>
    </source>
</evidence>
<evidence type="ECO:0000313" key="25">
    <source>
        <dbReference type="Proteomes" id="UP000320386"/>
    </source>
</evidence>
<keyword evidence="24" id="KW-0670">Pyruvate</keyword>
<evidence type="ECO:0000256" key="19">
    <source>
        <dbReference type="PIRSR" id="PIRSR000732-2"/>
    </source>
</evidence>
<dbReference type="Gene3D" id="1.10.274.10">
    <property type="entry name" value="PtsI, HPr-binding domain"/>
    <property type="match status" value="1"/>
</dbReference>
<evidence type="ECO:0000256" key="1">
    <source>
        <dbReference type="ARBA" id="ARBA00000683"/>
    </source>
</evidence>
<dbReference type="Proteomes" id="UP000320386">
    <property type="component" value="Chromosome"/>
</dbReference>
<dbReference type="RefSeq" id="WP_145445128.1">
    <property type="nucleotide sequence ID" value="NZ_CP036280.1"/>
</dbReference>
<evidence type="ECO:0000256" key="20">
    <source>
        <dbReference type="PIRSR" id="PIRSR000732-3"/>
    </source>
</evidence>
<dbReference type="AlphaFoldDB" id="A0A518BVL3"/>
<dbReference type="GO" id="GO:0016301">
    <property type="term" value="F:kinase activity"/>
    <property type="evidence" value="ECO:0007669"/>
    <property type="project" value="UniProtKB-KW"/>
</dbReference>
<dbReference type="GO" id="GO:0009401">
    <property type="term" value="P:phosphoenolpyruvate-dependent sugar phosphotransferase system"/>
    <property type="evidence" value="ECO:0007669"/>
    <property type="project" value="UniProtKB-KW"/>
</dbReference>
<dbReference type="GO" id="GO:0046872">
    <property type="term" value="F:metal ion binding"/>
    <property type="evidence" value="ECO:0007669"/>
    <property type="project" value="UniProtKB-KW"/>
</dbReference>
<dbReference type="PANTHER" id="PTHR46244">
    <property type="entry name" value="PHOSPHOENOLPYRUVATE-PROTEIN PHOSPHOTRANSFERASE"/>
    <property type="match status" value="1"/>
</dbReference>
<keyword evidence="11 17" id="KW-0808">Transferase</keyword>
<feature type="binding site" evidence="19">
    <location>
        <position position="298"/>
    </location>
    <ligand>
        <name>phosphoenolpyruvate</name>
        <dbReference type="ChEBI" id="CHEBI:58702"/>
    </ligand>
</feature>
<feature type="binding site" evidence="19">
    <location>
        <position position="469"/>
    </location>
    <ligand>
        <name>phosphoenolpyruvate</name>
        <dbReference type="ChEBI" id="CHEBI:58702"/>
    </ligand>
</feature>
<comment type="catalytic activity">
    <reaction evidence="1 17">
        <text>L-histidyl-[protein] + phosphoenolpyruvate = N(pros)-phospho-L-histidyl-[protein] + pyruvate</text>
        <dbReference type="Rhea" id="RHEA:23880"/>
        <dbReference type="Rhea" id="RHEA-COMP:9745"/>
        <dbReference type="Rhea" id="RHEA-COMP:9746"/>
        <dbReference type="ChEBI" id="CHEBI:15361"/>
        <dbReference type="ChEBI" id="CHEBI:29979"/>
        <dbReference type="ChEBI" id="CHEBI:58702"/>
        <dbReference type="ChEBI" id="CHEBI:64837"/>
        <dbReference type="EC" id="2.7.3.9"/>
    </reaction>
</comment>
<evidence type="ECO:0000256" key="4">
    <source>
        <dbReference type="ARBA" id="ARBA00004496"/>
    </source>
</evidence>
<keyword evidence="12 17" id="KW-0598">Phosphotransferase system</keyword>
<evidence type="ECO:0000256" key="8">
    <source>
        <dbReference type="ARBA" id="ARBA00022448"/>
    </source>
</evidence>
<dbReference type="InterPro" id="IPR000121">
    <property type="entry name" value="PEP_util_C"/>
</dbReference>
<dbReference type="PROSITE" id="PS00742">
    <property type="entry name" value="PEP_ENZYMES_2"/>
    <property type="match status" value="1"/>
</dbReference>
<proteinExistence type="inferred from homology"/>
<evidence type="ECO:0000259" key="21">
    <source>
        <dbReference type="Pfam" id="PF00391"/>
    </source>
</evidence>
<evidence type="ECO:0000256" key="2">
    <source>
        <dbReference type="ARBA" id="ARBA00001946"/>
    </source>
</evidence>
<dbReference type="PRINTS" id="PR01736">
    <property type="entry name" value="PHPHTRNFRASE"/>
</dbReference>
<dbReference type="InterPro" id="IPR036637">
    <property type="entry name" value="Phosphohistidine_dom_sf"/>
</dbReference>
<dbReference type="Gene3D" id="3.50.30.10">
    <property type="entry name" value="Phosphohistidine domain"/>
    <property type="match status" value="1"/>
</dbReference>
<feature type="active site" description="Proton donor" evidence="18">
    <location>
        <position position="506"/>
    </location>
</feature>
<evidence type="ECO:0000256" key="15">
    <source>
        <dbReference type="ARBA" id="ARBA00022842"/>
    </source>
</evidence>
<dbReference type="Pfam" id="PF02896">
    <property type="entry name" value="PEP-utilizers_C"/>
    <property type="match status" value="1"/>
</dbReference>
<feature type="binding site" evidence="19">
    <location>
        <begin position="458"/>
        <end position="459"/>
    </location>
    <ligand>
        <name>phosphoenolpyruvate</name>
        <dbReference type="ChEBI" id="CHEBI:58702"/>
    </ligand>
</feature>
<evidence type="ECO:0000256" key="3">
    <source>
        <dbReference type="ARBA" id="ARBA00002728"/>
    </source>
</evidence>
<reference evidence="24 25" key="1">
    <citation type="submission" date="2019-02" db="EMBL/GenBank/DDBJ databases">
        <title>Deep-cultivation of Planctomycetes and their phenomic and genomic characterization uncovers novel biology.</title>
        <authorList>
            <person name="Wiegand S."/>
            <person name="Jogler M."/>
            <person name="Boedeker C."/>
            <person name="Pinto D."/>
            <person name="Vollmers J."/>
            <person name="Rivas-Marin E."/>
            <person name="Kohn T."/>
            <person name="Peeters S.H."/>
            <person name="Heuer A."/>
            <person name="Rast P."/>
            <person name="Oberbeckmann S."/>
            <person name="Bunk B."/>
            <person name="Jeske O."/>
            <person name="Meyerdierks A."/>
            <person name="Storesund J.E."/>
            <person name="Kallscheuer N."/>
            <person name="Luecker S."/>
            <person name="Lage O.M."/>
            <person name="Pohl T."/>
            <person name="Merkel B.J."/>
            <person name="Hornburger P."/>
            <person name="Mueller R.-W."/>
            <person name="Bruemmer F."/>
            <person name="Labrenz M."/>
            <person name="Spormann A.M."/>
            <person name="Op den Camp H."/>
            <person name="Overmann J."/>
            <person name="Amann R."/>
            <person name="Jetten M.S.M."/>
            <person name="Mascher T."/>
            <person name="Medema M.H."/>
            <person name="Devos D.P."/>
            <person name="Kaster A.-K."/>
            <person name="Ovreas L."/>
            <person name="Rohde M."/>
            <person name="Galperin M.Y."/>
            <person name="Jogler C."/>
        </authorList>
    </citation>
    <scope>NUCLEOTIDE SEQUENCE [LARGE SCALE GENOMIC DNA]</scope>
    <source>
        <strain evidence="24 25">Pan265</strain>
    </source>
</reference>
<comment type="similarity">
    <text evidence="5 17">Belongs to the PEP-utilizing enzyme family.</text>
</comment>
<dbReference type="InterPro" id="IPR050499">
    <property type="entry name" value="PEP-utilizing_PTS_enzyme"/>
</dbReference>
<feature type="domain" description="Phosphotransferase system enzyme I N-terminal" evidence="23">
    <location>
        <begin position="5"/>
        <end position="128"/>
    </location>
</feature>
<dbReference type="PANTHER" id="PTHR46244:SF3">
    <property type="entry name" value="PHOSPHOENOLPYRUVATE-PROTEIN PHOSPHOTRANSFERASE"/>
    <property type="match status" value="1"/>
</dbReference>
<gene>
    <name evidence="24" type="primary">ptsI</name>
    <name evidence="24" type="ORF">Pan265_08310</name>
</gene>
<dbReference type="SUPFAM" id="SSF51621">
    <property type="entry name" value="Phosphoenolpyruvate/pyruvate domain"/>
    <property type="match status" value="1"/>
</dbReference>
<organism evidence="24 25">
    <name type="scientific">Mucisphaera calidilacus</name>
    <dbReference type="NCBI Taxonomy" id="2527982"/>
    <lineage>
        <taxon>Bacteria</taxon>
        <taxon>Pseudomonadati</taxon>
        <taxon>Planctomycetota</taxon>
        <taxon>Phycisphaerae</taxon>
        <taxon>Phycisphaerales</taxon>
        <taxon>Phycisphaeraceae</taxon>
        <taxon>Mucisphaera</taxon>
    </lineage>
</organism>
<accession>A0A518BVL3</accession>
<evidence type="ECO:0000256" key="14">
    <source>
        <dbReference type="ARBA" id="ARBA00022777"/>
    </source>
</evidence>
<feature type="binding site" evidence="20">
    <location>
        <position position="459"/>
    </location>
    <ligand>
        <name>Mg(2+)</name>
        <dbReference type="ChEBI" id="CHEBI:18420"/>
    </ligand>
</feature>
<evidence type="ECO:0000256" key="16">
    <source>
        <dbReference type="ARBA" id="ARBA00033235"/>
    </source>
</evidence>
<evidence type="ECO:0000256" key="17">
    <source>
        <dbReference type="PIRNR" id="PIRNR000732"/>
    </source>
</evidence>
<evidence type="ECO:0000256" key="9">
    <source>
        <dbReference type="ARBA" id="ARBA00022490"/>
    </source>
</evidence>
<name>A0A518BVL3_9BACT</name>
<dbReference type="Pfam" id="PF00391">
    <property type="entry name" value="PEP-utilizers"/>
    <property type="match status" value="1"/>
</dbReference>